<protein>
    <submittedName>
        <fullName evidence="1">Uncharacterized protein</fullName>
    </submittedName>
</protein>
<reference evidence="1 2" key="1">
    <citation type="submission" date="2020-08" db="EMBL/GenBank/DDBJ databases">
        <title>Genomic Encyclopedia of Type Strains, Phase III (KMG-III): the genomes of soil and plant-associated and newly described type strains.</title>
        <authorList>
            <person name="Whitman W."/>
        </authorList>
    </citation>
    <scope>NUCLEOTIDE SEQUENCE [LARGE SCALE GENOMIC DNA]</scope>
    <source>
        <strain evidence="1 2">CECT 8897</strain>
    </source>
</reference>
<organism evidence="1 2">
    <name type="scientific">Pseudoduganella violacea</name>
    <dbReference type="NCBI Taxonomy" id="1715466"/>
    <lineage>
        <taxon>Bacteria</taxon>
        <taxon>Pseudomonadati</taxon>
        <taxon>Pseudomonadota</taxon>
        <taxon>Betaproteobacteria</taxon>
        <taxon>Burkholderiales</taxon>
        <taxon>Oxalobacteraceae</taxon>
        <taxon>Telluria group</taxon>
        <taxon>Pseudoduganella</taxon>
    </lineage>
</organism>
<evidence type="ECO:0000313" key="2">
    <source>
        <dbReference type="Proteomes" id="UP000541535"/>
    </source>
</evidence>
<dbReference type="Proteomes" id="UP000541535">
    <property type="component" value="Unassembled WGS sequence"/>
</dbReference>
<sequence length="319" mass="35372">MSLRKLLLAPLEKLLSIADPAEEIRNQRETGMVKLAQMGLRHFLGLQQEHAFSTAQAGMSSYKLLLQRGALPADAPQLSAVAIEVTRLLQHGSCMLALPFNLSTLQWLRNIPADLARRSVLIENQAVVNTMSAMSSPIKALQTMPPRDVIKRVKAARTDGSAPVLYISFPELHTRGNGTTASLNFLGKSCTFSLLEPLLYCFGLQTMLTLAPNPERASCLQLQQFEGAETDGPNAGKALALCMGWLSGHLQNMAQTFPELTLSWQHLYRASGQYRALERNDKLKQLEAYFDAWRQAGSELDAQTYAFVKSRLTEMRNSH</sequence>
<dbReference type="AlphaFoldDB" id="A0A7W5BBU5"/>
<comment type="caution">
    <text evidence="1">The sequence shown here is derived from an EMBL/GenBank/DDBJ whole genome shotgun (WGS) entry which is preliminary data.</text>
</comment>
<gene>
    <name evidence="1" type="ORF">FHS03_002497</name>
</gene>
<name>A0A7W5BBU5_9BURK</name>
<accession>A0A7W5BBU5</accession>
<proteinExistence type="predicted"/>
<dbReference type="EMBL" id="JACHXD010000006">
    <property type="protein sequence ID" value="MBB3119445.1"/>
    <property type="molecule type" value="Genomic_DNA"/>
</dbReference>
<evidence type="ECO:0000313" key="1">
    <source>
        <dbReference type="EMBL" id="MBB3119445.1"/>
    </source>
</evidence>
<keyword evidence="2" id="KW-1185">Reference proteome</keyword>
<dbReference type="RefSeq" id="WP_183441280.1">
    <property type="nucleotide sequence ID" value="NZ_JACHXD010000006.1"/>
</dbReference>